<dbReference type="PROSITE" id="PS51266">
    <property type="entry name" value="ZF_CHY"/>
    <property type="match status" value="1"/>
</dbReference>
<evidence type="ECO:0000259" key="6">
    <source>
        <dbReference type="PROSITE" id="PS50089"/>
    </source>
</evidence>
<dbReference type="InterPro" id="IPR001841">
    <property type="entry name" value="Znf_RING"/>
</dbReference>
<dbReference type="SMART" id="SM00184">
    <property type="entry name" value="RING"/>
    <property type="match status" value="1"/>
</dbReference>
<feature type="compositionally biased region" description="Polar residues" evidence="5">
    <location>
        <begin position="600"/>
        <end position="621"/>
    </location>
</feature>
<feature type="region of interest" description="Disordered" evidence="5">
    <location>
        <begin position="600"/>
        <end position="628"/>
    </location>
</feature>
<feature type="compositionally biased region" description="Polar residues" evidence="5">
    <location>
        <begin position="660"/>
        <end position="676"/>
    </location>
</feature>
<keyword evidence="10" id="KW-1185">Reference proteome</keyword>
<evidence type="ECO:0000313" key="9">
    <source>
        <dbReference type="EMBL" id="ODV94811.1"/>
    </source>
</evidence>
<protein>
    <recommendedName>
        <fullName evidence="11">RING-type domain-containing protein</fullName>
    </recommendedName>
</protein>
<feature type="region of interest" description="Disordered" evidence="5">
    <location>
        <begin position="1"/>
        <end position="55"/>
    </location>
</feature>
<evidence type="ECO:0000256" key="4">
    <source>
        <dbReference type="PROSITE-ProRule" id="PRU00601"/>
    </source>
</evidence>
<dbReference type="Pfam" id="PF14599">
    <property type="entry name" value="zinc_ribbon_6"/>
    <property type="match status" value="1"/>
</dbReference>
<dbReference type="PROSITE" id="PS51270">
    <property type="entry name" value="ZF_CTCHY"/>
    <property type="match status" value="1"/>
</dbReference>
<keyword evidence="2 4" id="KW-0863">Zinc-finger</keyword>
<dbReference type="InterPro" id="IPR037274">
    <property type="entry name" value="Znf_CHY_sf"/>
</dbReference>
<feature type="compositionally biased region" description="Acidic residues" evidence="5">
    <location>
        <begin position="44"/>
        <end position="55"/>
    </location>
</feature>
<reference evidence="10" key="1">
    <citation type="submission" date="2016-05" db="EMBL/GenBank/DDBJ databases">
        <title>Comparative genomics of biotechnologically important yeasts.</title>
        <authorList>
            <consortium name="DOE Joint Genome Institute"/>
            <person name="Riley R."/>
            <person name="Haridas S."/>
            <person name="Wolfe K.H."/>
            <person name="Lopes M.R."/>
            <person name="Hittinger C.T."/>
            <person name="Goker M."/>
            <person name="Salamov A."/>
            <person name="Wisecaver J."/>
            <person name="Long T.M."/>
            <person name="Aerts A.L."/>
            <person name="Barry K."/>
            <person name="Choi C."/>
            <person name="Clum A."/>
            <person name="Coughlan A.Y."/>
            <person name="Deshpande S."/>
            <person name="Douglass A.P."/>
            <person name="Hanson S.J."/>
            <person name="Klenk H.-P."/>
            <person name="Labutti K."/>
            <person name="Lapidus A."/>
            <person name="Lindquist E."/>
            <person name="Lipzen A."/>
            <person name="Meier-Kolthoff J.P."/>
            <person name="Ohm R.A."/>
            <person name="Otillar R.P."/>
            <person name="Pangilinan J."/>
            <person name="Peng Y."/>
            <person name="Rokas A."/>
            <person name="Rosa C.A."/>
            <person name="Scheuner C."/>
            <person name="Sibirny A.A."/>
            <person name="Slot J.C."/>
            <person name="Stielow J.B."/>
            <person name="Sun H."/>
            <person name="Kurtzman C.P."/>
            <person name="Blackwell M."/>
            <person name="Grigoriev I.V."/>
            <person name="Jeffries T.W."/>
        </authorList>
    </citation>
    <scope>NUCLEOTIDE SEQUENCE [LARGE SCALE GENOMIC DNA]</scope>
    <source>
        <strain evidence="10">NRRL Y-2460</strain>
    </source>
</reference>
<dbReference type="CDD" id="cd16464">
    <property type="entry name" value="RING-H2_Pirh2-like"/>
    <property type="match status" value="1"/>
</dbReference>
<evidence type="ECO:0000259" key="8">
    <source>
        <dbReference type="PROSITE" id="PS51270"/>
    </source>
</evidence>
<dbReference type="GO" id="GO:0016567">
    <property type="term" value="P:protein ubiquitination"/>
    <property type="evidence" value="ECO:0007669"/>
    <property type="project" value="TreeGrafter"/>
</dbReference>
<evidence type="ECO:0000313" key="10">
    <source>
        <dbReference type="Proteomes" id="UP000094236"/>
    </source>
</evidence>
<evidence type="ECO:0000259" key="7">
    <source>
        <dbReference type="PROSITE" id="PS51266"/>
    </source>
</evidence>
<dbReference type="Proteomes" id="UP000094236">
    <property type="component" value="Unassembled WGS sequence"/>
</dbReference>
<dbReference type="Pfam" id="PF13639">
    <property type="entry name" value="zf-RING_2"/>
    <property type="match status" value="1"/>
</dbReference>
<gene>
    <name evidence="9" type="ORF">PACTADRAFT_81373</name>
</gene>
<dbReference type="GO" id="GO:0005634">
    <property type="term" value="C:nucleus"/>
    <property type="evidence" value="ECO:0007669"/>
    <property type="project" value="TreeGrafter"/>
</dbReference>
<keyword evidence="1" id="KW-0479">Metal-binding</keyword>
<dbReference type="Pfam" id="PF05495">
    <property type="entry name" value="zf-CHY"/>
    <property type="match status" value="1"/>
</dbReference>
<dbReference type="Gene3D" id="2.20.28.10">
    <property type="match status" value="1"/>
</dbReference>
<dbReference type="GO" id="GO:0008270">
    <property type="term" value="F:zinc ion binding"/>
    <property type="evidence" value="ECO:0007669"/>
    <property type="project" value="UniProtKB-KW"/>
</dbReference>
<dbReference type="InterPro" id="IPR013083">
    <property type="entry name" value="Znf_RING/FYVE/PHD"/>
</dbReference>
<dbReference type="OrthoDB" id="411372at2759"/>
<feature type="compositionally biased region" description="Acidic residues" evidence="5">
    <location>
        <begin position="294"/>
        <end position="319"/>
    </location>
</feature>
<evidence type="ECO:0000256" key="3">
    <source>
        <dbReference type="ARBA" id="ARBA00022833"/>
    </source>
</evidence>
<evidence type="ECO:0000256" key="2">
    <source>
        <dbReference type="ARBA" id="ARBA00022771"/>
    </source>
</evidence>
<evidence type="ECO:0000256" key="5">
    <source>
        <dbReference type="SAM" id="MobiDB-lite"/>
    </source>
</evidence>
<dbReference type="InterPro" id="IPR037275">
    <property type="entry name" value="Znf_CTCHY_sf"/>
</dbReference>
<dbReference type="SUPFAM" id="SSF57850">
    <property type="entry name" value="RING/U-box"/>
    <property type="match status" value="1"/>
</dbReference>
<dbReference type="Gene3D" id="3.30.40.10">
    <property type="entry name" value="Zinc/RING finger domain, C3HC4 (zinc finger)"/>
    <property type="match status" value="1"/>
</dbReference>
<dbReference type="EMBL" id="KV454015">
    <property type="protein sequence ID" value="ODV94811.1"/>
    <property type="molecule type" value="Genomic_DNA"/>
</dbReference>
<organism evidence="9 10">
    <name type="scientific">Pachysolen tannophilus NRRL Y-2460</name>
    <dbReference type="NCBI Taxonomy" id="669874"/>
    <lineage>
        <taxon>Eukaryota</taxon>
        <taxon>Fungi</taxon>
        <taxon>Dikarya</taxon>
        <taxon>Ascomycota</taxon>
        <taxon>Saccharomycotina</taxon>
        <taxon>Pichiomycetes</taxon>
        <taxon>Pachysolenaceae</taxon>
        <taxon>Pachysolen</taxon>
    </lineage>
</organism>
<accession>A0A1E4TST4</accession>
<proteinExistence type="predicted"/>
<dbReference type="PANTHER" id="PTHR21319">
    <property type="entry name" value="RING FINGER AND CHY ZINC FINGER DOMAIN-CONTAINING PROTEIN 1"/>
    <property type="match status" value="1"/>
</dbReference>
<feature type="domain" description="CTCHY-type" evidence="8">
    <location>
        <begin position="406"/>
        <end position="472"/>
    </location>
</feature>
<dbReference type="PROSITE" id="PS50089">
    <property type="entry name" value="ZF_RING_2"/>
    <property type="match status" value="1"/>
</dbReference>
<feature type="region of interest" description="Disordered" evidence="5">
    <location>
        <begin position="660"/>
        <end position="683"/>
    </location>
</feature>
<feature type="compositionally biased region" description="Basic and acidic residues" evidence="5">
    <location>
        <begin position="23"/>
        <end position="33"/>
    </location>
</feature>
<dbReference type="GO" id="GO:0006511">
    <property type="term" value="P:ubiquitin-dependent protein catabolic process"/>
    <property type="evidence" value="ECO:0007669"/>
    <property type="project" value="TreeGrafter"/>
</dbReference>
<evidence type="ECO:0000256" key="1">
    <source>
        <dbReference type="ARBA" id="ARBA00022723"/>
    </source>
</evidence>
<sequence>MMSNVNSDVFDKHGPINAVTRPLRPEVDSRSGGKIEVPIKAGNDEDEDQISDAEDSDDALIEELDKIGRSINFSLPNLPPFPNFKLFNKANVEQTNTNGTPDDSFDQQLSQIFNDRREQLTNFIYDLTSGFSIQAAMDRLQPFRDVINESVELPVDDFEEEYSKKEETEPHGVVPVIQKQHPIIDQFVLPQDPGKGKTRKLKHAKSFRDYEYLTNLKSEEFFDKKLLRSRITKIISIKDISEPGRNKLVQQLMMRSYYEKLKKNKPNSEELRNFERNMKINDDSWINQDSNENIAEDGEEENEENEEEDEEEEEDDDDEVILTANDTKPSYYSEEENILGCQHYQRNCKIECPICAKWFPCRFCHDAVITSHQLPRNQIKHVLCMFCFTPQNPSQVCCNESCQENLSQYYCDKCKLFDNDPNKDIYHCDDCGICRLGLGLNEDFFHCHGCNACISIDLLDDHKCIENSTRSNCSICEEYMFNSIKTVVFMSCGHPIHQSCYDEFTKHSYKCPICSKTITNMEAQFRVLDQEISFQPLPEPYGSWRVIIQCNDCNAKNIVKYHVLGLKCENCKSYNTAQLKLLKEPKEDFDLAESDEQCSETATLNPENNPLSGENNSSCPQAQEVEDDDETLGNLINNDTLNTFEQYRDWFFATMETYRNQNDTNTSSTPAVGSSIQERKEKK</sequence>
<dbReference type="PANTHER" id="PTHR21319:SF0">
    <property type="entry name" value="AND RING FINGER DOMAIN PROTEIN, PUTATIVE (AFU_ORTHOLOGUE AFUA_1G08900)-RELATED"/>
    <property type="match status" value="1"/>
</dbReference>
<dbReference type="InterPro" id="IPR017921">
    <property type="entry name" value="Znf_CTCHY"/>
</dbReference>
<dbReference type="SUPFAM" id="SSF161219">
    <property type="entry name" value="CHY zinc finger-like"/>
    <property type="match status" value="1"/>
</dbReference>
<feature type="domain" description="CHY-type" evidence="7">
    <location>
        <begin position="334"/>
        <end position="404"/>
    </location>
</feature>
<keyword evidence="3" id="KW-0862">Zinc</keyword>
<dbReference type="STRING" id="669874.A0A1E4TST4"/>
<dbReference type="AlphaFoldDB" id="A0A1E4TST4"/>
<evidence type="ECO:0008006" key="11">
    <source>
        <dbReference type="Google" id="ProtNLM"/>
    </source>
</evidence>
<dbReference type="InterPro" id="IPR039512">
    <property type="entry name" value="RCHY1_zinc-ribbon"/>
</dbReference>
<dbReference type="GO" id="GO:0061630">
    <property type="term" value="F:ubiquitin protein ligase activity"/>
    <property type="evidence" value="ECO:0007669"/>
    <property type="project" value="TreeGrafter"/>
</dbReference>
<dbReference type="InterPro" id="IPR008913">
    <property type="entry name" value="Znf_CHY"/>
</dbReference>
<feature type="region of interest" description="Disordered" evidence="5">
    <location>
        <begin position="285"/>
        <end position="319"/>
    </location>
</feature>
<name>A0A1E4TST4_PACTA</name>
<dbReference type="SUPFAM" id="SSF161245">
    <property type="entry name" value="Zinc hairpin stack"/>
    <property type="match status" value="1"/>
</dbReference>
<feature type="domain" description="RING-type" evidence="6">
    <location>
        <begin position="473"/>
        <end position="515"/>
    </location>
</feature>